<dbReference type="InterPro" id="IPR036291">
    <property type="entry name" value="NAD(P)-bd_dom_sf"/>
</dbReference>
<dbReference type="GO" id="GO:0019305">
    <property type="term" value="P:dTDP-rhamnose biosynthetic process"/>
    <property type="evidence" value="ECO:0007669"/>
    <property type="project" value="UniProtKB-UniPathway"/>
</dbReference>
<dbReference type="SUPFAM" id="SSF51735">
    <property type="entry name" value="NAD(P)-binding Rossmann-fold domains"/>
    <property type="match status" value="1"/>
</dbReference>
<sequence length="287" mass="32069">MKILVTGASGQLGSEIRDQHEKYTADTFVFVDIQEMPLDDIQRVTVVLDEQQPDVIVSAGAYTAVDKAESEPELVDRINHLAVAAMADWAKENGKRLVHVSTDYVFQGNSSTPLKEGEPTDPINVYGLTKEKGEQAIIRSGADAVVIRTAWVYSSYGANFVKTMIRLMTDRDSIGVIADQIGSPTYAKDLATAILTIVHSDKWEKGIYHFSNEGEISWYDFAIAIQELQGLNCEINAIATDQYPTPAKRPKYSLLDKSKIRQQFGLNVPFWKDSLKEMLYKLNTENK</sequence>
<dbReference type="Gene3D" id="3.40.50.720">
    <property type="entry name" value="NAD(P)-binding Rossmann-like Domain"/>
    <property type="match status" value="1"/>
</dbReference>
<dbReference type="UniPathway" id="UPA00124"/>
<evidence type="ECO:0000256" key="5">
    <source>
        <dbReference type="ARBA" id="ARBA00048200"/>
    </source>
</evidence>
<name>A0A4Q6XRR8_9SPHI</name>
<gene>
    <name evidence="8" type="primary">rfbD</name>
    <name evidence="8" type="ORF">EWE74_16590</name>
</gene>
<evidence type="ECO:0000313" key="9">
    <source>
        <dbReference type="Proteomes" id="UP000292855"/>
    </source>
</evidence>
<dbReference type="InterPro" id="IPR005913">
    <property type="entry name" value="dTDP_dehydrorham_reduct"/>
</dbReference>
<evidence type="ECO:0000256" key="4">
    <source>
        <dbReference type="ARBA" id="ARBA00017099"/>
    </source>
</evidence>
<evidence type="ECO:0000259" key="7">
    <source>
        <dbReference type="Pfam" id="PF04321"/>
    </source>
</evidence>
<dbReference type="PANTHER" id="PTHR10491:SF4">
    <property type="entry name" value="METHIONINE ADENOSYLTRANSFERASE 2 SUBUNIT BETA"/>
    <property type="match status" value="1"/>
</dbReference>
<dbReference type="Proteomes" id="UP000292855">
    <property type="component" value="Unassembled WGS sequence"/>
</dbReference>
<organism evidence="8 9">
    <name type="scientific">Sphingobacterium corticibacterium</name>
    <dbReference type="NCBI Taxonomy" id="2484746"/>
    <lineage>
        <taxon>Bacteria</taxon>
        <taxon>Pseudomonadati</taxon>
        <taxon>Bacteroidota</taxon>
        <taxon>Sphingobacteriia</taxon>
        <taxon>Sphingobacteriales</taxon>
        <taxon>Sphingobacteriaceae</taxon>
        <taxon>Sphingobacterium</taxon>
    </lineage>
</organism>
<reference evidence="8 9" key="1">
    <citation type="submission" date="2019-02" db="EMBL/GenBank/DDBJ databases">
        <authorList>
            <person name="Li Y."/>
        </authorList>
    </citation>
    <scope>NUCLEOTIDE SEQUENCE [LARGE SCALE GENOMIC DNA]</scope>
    <source>
        <strain evidence="8 9">30C10-4-7</strain>
    </source>
</reference>
<dbReference type="RefSeq" id="WP_130142772.1">
    <property type="nucleotide sequence ID" value="NZ_SGIT01000003.1"/>
</dbReference>
<comment type="function">
    <text evidence="6">Catalyzes the reduction of dTDP-6-deoxy-L-lyxo-4-hexulose to yield dTDP-L-rhamnose.</text>
</comment>
<evidence type="ECO:0000256" key="6">
    <source>
        <dbReference type="RuleBase" id="RU364082"/>
    </source>
</evidence>
<dbReference type="Pfam" id="PF04321">
    <property type="entry name" value="RmlD_sub_bind"/>
    <property type="match status" value="1"/>
</dbReference>
<comment type="similarity">
    <text evidence="2 6">Belongs to the dTDP-4-dehydrorhamnose reductase family.</text>
</comment>
<dbReference type="EC" id="1.1.1.133" evidence="3 6"/>
<keyword evidence="6" id="KW-0521">NADP</keyword>
<comment type="caution">
    <text evidence="8">The sequence shown here is derived from an EMBL/GenBank/DDBJ whole genome shotgun (WGS) entry which is preliminary data.</text>
</comment>
<evidence type="ECO:0000256" key="2">
    <source>
        <dbReference type="ARBA" id="ARBA00010944"/>
    </source>
</evidence>
<dbReference type="GO" id="GO:0005829">
    <property type="term" value="C:cytosol"/>
    <property type="evidence" value="ECO:0007669"/>
    <property type="project" value="TreeGrafter"/>
</dbReference>
<dbReference type="Gene3D" id="3.90.25.10">
    <property type="entry name" value="UDP-galactose 4-epimerase, domain 1"/>
    <property type="match status" value="1"/>
</dbReference>
<evidence type="ECO:0000256" key="3">
    <source>
        <dbReference type="ARBA" id="ARBA00012929"/>
    </source>
</evidence>
<evidence type="ECO:0000313" key="8">
    <source>
        <dbReference type="EMBL" id="RZF58936.1"/>
    </source>
</evidence>
<comment type="catalytic activity">
    <reaction evidence="5">
        <text>dTDP-beta-L-rhamnose + NADP(+) = dTDP-4-dehydro-beta-L-rhamnose + NADPH + H(+)</text>
        <dbReference type="Rhea" id="RHEA:21796"/>
        <dbReference type="ChEBI" id="CHEBI:15378"/>
        <dbReference type="ChEBI" id="CHEBI:57510"/>
        <dbReference type="ChEBI" id="CHEBI:57783"/>
        <dbReference type="ChEBI" id="CHEBI:58349"/>
        <dbReference type="ChEBI" id="CHEBI:62830"/>
        <dbReference type="EC" id="1.1.1.133"/>
    </reaction>
</comment>
<evidence type="ECO:0000256" key="1">
    <source>
        <dbReference type="ARBA" id="ARBA00004781"/>
    </source>
</evidence>
<dbReference type="InterPro" id="IPR029903">
    <property type="entry name" value="RmlD-like-bd"/>
</dbReference>
<dbReference type="AlphaFoldDB" id="A0A4Q6XRR8"/>
<dbReference type="OrthoDB" id="9803892at2"/>
<keyword evidence="9" id="KW-1185">Reference proteome</keyword>
<keyword evidence="6 8" id="KW-0560">Oxidoreductase</keyword>
<feature type="domain" description="RmlD-like substrate binding" evidence="7">
    <location>
        <begin position="1"/>
        <end position="282"/>
    </location>
</feature>
<dbReference type="GO" id="GO:0008831">
    <property type="term" value="F:dTDP-4-dehydrorhamnose reductase activity"/>
    <property type="evidence" value="ECO:0007669"/>
    <property type="project" value="UniProtKB-EC"/>
</dbReference>
<dbReference type="PANTHER" id="PTHR10491">
    <property type="entry name" value="DTDP-4-DEHYDRORHAMNOSE REDUCTASE"/>
    <property type="match status" value="1"/>
</dbReference>
<dbReference type="CDD" id="cd05254">
    <property type="entry name" value="dTDP_HR_like_SDR_e"/>
    <property type="match status" value="1"/>
</dbReference>
<dbReference type="EMBL" id="SGIT01000003">
    <property type="protein sequence ID" value="RZF58936.1"/>
    <property type="molecule type" value="Genomic_DNA"/>
</dbReference>
<protein>
    <recommendedName>
        <fullName evidence="4 6">dTDP-4-dehydrorhamnose reductase</fullName>
        <ecNumber evidence="3 6">1.1.1.133</ecNumber>
    </recommendedName>
</protein>
<accession>A0A4Q6XRR8</accession>
<proteinExistence type="inferred from homology"/>
<comment type="pathway">
    <text evidence="1 6">Carbohydrate biosynthesis; dTDP-L-rhamnose biosynthesis.</text>
</comment>
<dbReference type="NCBIfam" id="TIGR01214">
    <property type="entry name" value="rmlD"/>
    <property type="match status" value="1"/>
</dbReference>